<dbReference type="Proteomes" id="UP001221757">
    <property type="component" value="Unassembled WGS sequence"/>
</dbReference>
<comment type="caution">
    <text evidence="2">The sequence shown here is derived from an EMBL/GenBank/DDBJ whole genome shotgun (WGS) entry which is preliminary data.</text>
</comment>
<evidence type="ECO:0000313" key="3">
    <source>
        <dbReference type="Proteomes" id="UP001221757"/>
    </source>
</evidence>
<dbReference type="EMBL" id="JARKIE010000029">
    <property type="protein sequence ID" value="KAJ7697711.1"/>
    <property type="molecule type" value="Genomic_DNA"/>
</dbReference>
<protein>
    <submittedName>
        <fullName evidence="2">Uncharacterized protein</fullName>
    </submittedName>
</protein>
<dbReference type="AlphaFoldDB" id="A0AAD7DR12"/>
<feature type="compositionally biased region" description="Basic and acidic residues" evidence="1">
    <location>
        <begin position="93"/>
        <end position="104"/>
    </location>
</feature>
<feature type="non-terminal residue" evidence="2">
    <location>
        <position position="124"/>
    </location>
</feature>
<reference evidence="2" key="1">
    <citation type="submission" date="2023-03" db="EMBL/GenBank/DDBJ databases">
        <title>Massive genome expansion in bonnet fungi (Mycena s.s.) driven by repeated elements and novel gene families across ecological guilds.</title>
        <authorList>
            <consortium name="Lawrence Berkeley National Laboratory"/>
            <person name="Harder C.B."/>
            <person name="Miyauchi S."/>
            <person name="Viragh M."/>
            <person name="Kuo A."/>
            <person name="Thoen E."/>
            <person name="Andreopoulos B."/>
            <person name="Lu D."/>
            <person name="Skrede I."/>
            <person name="Drula E."/>
            <person name="Henrissat B."/>
            <person name="Morin E."/>
            <person name="Kohler A."/>
            <person name="Barry K."/>
            <person name="LaButti K."/>
            <person name="Morin E."/>
            <person name="Salamov A."/>
            <person name="Lipzen A."/>
            <person name="Mereny Z."/>
            <person name="Hegedus B."/>
            <person name="Baldrian P."/>
            <person name="Stursova M."/>
            <person name="Weitz H."/>
            <person name="Taylor A."/>
            <person name="Grigoriev I.V."/>
            <person name="Nagy L.G."/>
            <person name="Martin F."/>
            <person name="Kauserud H."/>
        </authorList>
    </citation>
    <scope>NUCLEOTIDE SEQUENCE</scope>
    <source>
        <strain evidence="2">CBHHK067</strain>
    </source>
</reference>
<sequence length="124" mass="14039">PRACFSEKELNATRWYAQKNGVSAQPTIKQVKNHREDILNTAGLDTKLIDGKLGNSFAVNDWFKILKHEFANPLVRPKLHLYPEDSGDKLEEARQAAKWKHEVDGNVSGPMARGNSGKDYYVEE</sequence>
<organism evidence="2 3">
    <name type="scientific">Mycena rosella</name>
    <name type="common">Pink bonnet</name>
    <name type="synonym">Agaricus rosellus</name>
    <dbReference type="NCBI Taxonomy" id="1033263"/>
    <lineage>
        <taxon>Eukaryota</taxon>
        <taxon>Fungi</taxon>
        <taxon>Dikarya</taxon>
        <taxon>Basidiomycota</taxon>
        <taxon>Agaricomycotina</taxon>
        <taxon>Agaricomycetes</taxon>
        <taxon>Agaricomycetidae</taxon>
        <taxon>Agaricales</taxon>
        <taxon>Marasmiineae</taxon>
        <taxon>Mycenaceae</taxon>
        <taxon>Mycena</taxon>
    </lineage>
</organism>
<feature type="region of interest" description="Disordered" evidence="1">
    <location>
        <begin position="93"/>
        <end position="124"/>
    </location>
</feature>
<gene>
    <name evidence="2" type="ORF">B0H17DRAFT_860123</name>
</gene>
<accession>A0AAD7DR12</accession>
<proteinExistence type="predicted"/>
<name>A0AAD7DR12_MYCRO</name>
<evidence type="ECO:0000313" key="2">
    <source>
        <dbReference type="EMBL" id="KAJ7697711.1"/>
    </source>
</evidence>
<feature type="non-terminal residue" evidence="2">
    <location>
        <position position="1"/>
    </location>
</feature>
<evidence type="ECO:0000256" key="1">
    <source>
        <dbReference type="SAM" id="MobiDB-lite"/>
    </source>
</evidence>
<keyword evidence="3" id="KW-1185">Reference proteome</keyword>